<dbReference type="InterPro" id="IPR029058">
    <property type="entry name" value="AB_hydrolase_fold"/>
</dbReference>
<dbReference type="PANTHER" id="PTHR43433">
    <property type="entry name" value="HYDROLASE, ALPHA/BETA FOLD FAMILY PROTEIN"/>
    <property type="match status" value="1"/>
</dbReference>
<dbReference type="EMBL" id="JAAXOP010000005">
    <property type="protein sequence ID" value="NKY50713.1"/>
    <property type="molecule type" value="Genomic_DNA"/>
</dbReference>
<dbReference type="GO" id="GO:0046503">
    <property type="term" value="P:glycerolipid catabolic process"/>
    <property type="evidence" value="ECO:0007669"/>
    <property type="project" value="TreeGrafter"/>
</dbReference>
<gene>
    <name evidence="2" type="ORF">HGA08_10870</name>
</gene>
<proteinExistence type="predicted"/>
<keyword evidence="2" id="KW-0378">Hydrolase</keyword>
<reference evidence="2 3" key="1">
    <citation type="submission" date="2020-04" db="EMBL/GenBank/DDBJ databases">
        <title>MicrobeNet Type strains.</title>
        <authorList>
            <person name="Nicholson A.C."/>
        </authorList>
    </citation>
    <scope>NUCLEOTIDE SEQUENCE [LARGE SCALE GENOMIC DNA]</scope>
    <source>
        <strain evidence="2 3">JCM 12354</strain>
    </source>
</reference>
<dbReference type="InterPro" id="IPR000073">
    <property type="entry name" value="AB_hydrolase_1"/>
</dbReference>
<evidence type="ECO:0000313" key="2">
    <source>
        <dbReference type="EMBL" id="NKY50713.1"/>
    </source>
</evidence>
<accession>A0A846XUC0</accession>
<dbReference type="AlphaFoldDB" id="A0A846XUC0"/>
<dbReference type="Pfam" id="PF00561">
    <property type="entry name" value="Abhydrolase_1"/>
    <property type="match status" value="1"/>
</dbReference>
<dbReference type="Gene3D" id="3.40.50.1820">
    <property type="entry name" value="alpha/beta hydrolase"/>
    <property type="match status" value="1"/>
</dbReference>
<name>A0A846XUC0_9NOCA</name>
<comment type="caution">
    <text evidence="2">The sequence shown here is derived from an EMBL/GenBank/DDBJ whole genome shotgun (WGS) entry which is preliminary data.</text>
</comment>
<dbReference type="RefSeq" id="WP_067877643.1">
    <property type="nucleotide sequence ID" value="NZ_JAAXOP010000005.1"/>
</dbReference>
<dbReference type="Proteomes" id="UP000565711">
    <property type="component" value="Unassembled WGS sequence"/>
</dbReference>
<sequence length="283" mass="30410">MKAATLHVPGATLYYEIRGSGPLLLLIPGGGGDANAADGMAEVLEQHFTVVAFDARGYSRSTLDSGIPEDQYVATQSEDAYRLVTHLTDDPAYIWGGSHGAIVGLDLLARHPDRVHALLAHEPPCFAVLPDAATHRAMVEEVYELLRTEGLAAAAARFMTAIGGAMKPGPEPADTSERAVQRQQRSAANAPIMFEHEFREFTSYIPDYAALTEVADRLVLAVGRDTRGCLPYYPAVEIAERVGRTVEEFPGAHNGMFTHPHRTAEQLIRVLASMPGPAGATAP</sequence>
<dbReference type="PANTHER" id="PTHR43433:SF5">
    <property type="entry name" value="AB HYDROLASE-1 DOMAIN-CONTAINING PROTEIN"/>
    <property type="match status" value="1"/>
</dbReference>
<protein>
    <submittedName>
        <fullName evidence="2">Alpha/beta hydrolase</fullName>
    </submittedName>
</protein>
<organism evidence="2 3">
    <name type="scientific">Nocardia vermiculata</name>
    <dbReference type="NCBI Taxonomy" id="257274"/>
    <lineage>
        <taxon>Bacteria</taxon>
        <taxon>Bacillati</taxon>
        <taxon>Actinomycetota</taxon>
        <taxon>Actinomycetes</taxon>
        <taxon>Mycobacteriales</taxon>
        <taxon>Nocardiaceae</taxon>
        <taxon>Nocardia</taxon>
    </lineage>
</organism>
<evidence type="ECO:0000313" key="3">
    <source>
        <dbReference type="Proteomes" id="UP000565711"/>
    </source>
</evidence>
<feature type="domain" description="AB hydrolase-1" evidence="1">
    <location>
        <begin position="22"/>
        <end position="259"/>
    </location>
</feature>
<dbReference type="InterPro" id="IPR050471">
    <property type="entry name" value="AB_hydrolase"/>
</dbReference>
<dbReference type="SUPFAM" id="SSF53474">
    <property type="entry name" value="alpha/beta-Hydrolases"/>
    <property type="match status" value="1"/>
</dbReference>
<dbReference type="GO" id="GO:0004806">
    <property type="term" value="F:triacylglycerol lipase activity"/>
    <property type="evidence" value="ECO:0007669"/>
    <property type="project" value="TreeGrafter"/>
</dbReference>
<evidence type="ECO:0000259" key="1">
    <source>
        <dbReference type="Pfam" id="PF00561"/>
    </source>
</evidence>
<keyword evidence="3" id="KW-1185">Reference proteome</keyword>